<dbReference type="GO" id="GO:0032584">
    <property type="term" value="C:growth cone membrane"/>
    <property type="evidence" value="ECO:0007669"/>
    <property type="project" value="TreeGrafter"/>
</dbReference>
<comment type="function">
    <text evidence="1">Component of the exocyst complex involved in the docking of exocytic vesicles with fusion sites on the plasma membrane.</text>
</comment>
<evidence type="ECO:0000313" key="4">
    <source>
        <dbReference type="Proteomes" id="UP000596742"/>
    </source>
</evidence>
<organism evidence="3 4">
    <name type="scientific">Mytilus galloprovincialis</name>
    <name type="common">Mediterranean mussel</name>
    <dbReference type="NCBI Taxonomy" id="29158"/>
    <lineage>
        <taxon>Eukaryota</taxon>
        <taxon>Metazoa</taxon>
        <taxon>Spiralia</taxon>
        <taxon>Lophotrochozoa</taxon>
        <taxon>Mollusca</taxon>
        <taxon>Bivalvia</taxon>
        <taxon>Autobranchia</taxon>
        <taxon>Pteriomorphia</taxon>
        <taxon>Mytilida</taxon>
        <taxon>Mytiloidea</taxon>
        <taxon>Mytilidae</taxon>
        <taxon>Mytilinae</taxon>
        <taxon>Mytilus</taxon>
    </lineage>
</organism>
<evidence type="ECO:0000259" key="2">
    <source>
        <dbReference type="Pfam" id="PF20652"/>
    </source>
</evidence>
<dbReference type="OrthoDB" id="272977at2759"/>
<dbReference type="AlphaFoldDB" id="A0A8B6GSC9"/>
<dbReference type="PANTHER" id="PTHR14146:SF0">
    <property type="entry name" value="EXOCYST COMPLEX COMPONENT 4"/>
    <property type="match status" value="1"/>
</dbReference>
<protein>
    <recommendedName>
        <fullName evidence="1">Exocyst complex component Sec8</fullName>
    </recommendedName>
</protein>
<dbReference type="InterPro" id="IPR048630">
    <property type="entry name" value="Sec8_M"/>
</dbReference>
<proteinExistence type="inferred from homology"/>
<dbReference type="GO" id="GO:0006612">
    <property type="term" value="P:protein targeting to membrane"/>
    <property type="evidence" value="ECO:0007669"/>
    <property type="project" value="UniProtKB-UniRule"/>
</dbReference>
<dbReference type="GO" id="GO:0007268">
    <property type="term" value="P:chemical synaptic transmission"/>
    <property type="evidence" value="ECO:0007669"/>
    <property type="project" value="TreeGrafter"/>
</dbReference>
<dbReference type="GO" id="GO:0015031">
    <property type="term" value="P:protein transport"/>
    <property type="evidence" value="ECO:0007669"/>
    <property type="project" value="UniProtKB-KW"/>
</dbReference>
<keyword evidence="1" id="KW-0653">Protein transport</keyword>
<gene>
    <name evidence="3" type="ORF">MGAL_10B043659</name>
</gene>
<keyword evidence="1" id="KW-0268">Exocytosis</keyword>
<evidence type="ECO:0000313" key="3">
    <source>
        <dbReference type="EMBL" id="VDI68535.1"/>
    </source>
</evidence>
<dbReference type="Pfam" id="PF20652">
    <property type="entry name" value="Sec8_C"/>
    <property type="match status" value="1"/>
</dbReference>
<evidence type="ECO:0000256" key="1">
    <source>
        <dbReference type="RuleBase" id="RU367079"/>
    </source>
</evidence>
<reference evidence="3" key="1">
    <citation type="submission" date="2018-11" db="EMBL/GenBank/DDBJ databases">
        <authorList>
            <person name="Alioto T."/>
            <person name="Alioto T."/>
        </authorList>
    </citation>
    <scope>NUCLEOTIDE SEQUENCE</scope>
</reference>
<accession>A0A8B6GSC9</accession>
<name>A0A8B6GSC9_MYTGA</name>
<dbReference type="PANTHER" id="PTHR14146">
    <property type="entry name" value="EXOCYST COMPLEX COMPONENT 4"/>
    <property type="match status" value="1"/>
</dbReference>
<feature type="domain" description="Exocyst complex component Sec8 middle helical bundle" evidence="2">
    <location>
        <begin position="15"/>
        <end position="191"/>
    </location>
</feature>
<sequence>MMDLNKEIKEDLNGNPEENPAHFIAVLVEALFVLRKIPDSAEGIKSKIEPELSAIVARTSQQVVDSYAQQGESLSSQNQPRFLLELLENVFHQFRNVARMHKIVLRNLQRIIVSGVPVRNELLYDMNDVWSKIQAVLELVLREYLDVQTSSRQRAPTSFDEPSTDINSYFSKKKPTKSKKISLFRFDASIHAMSTNSYVDDNMTFDTGNLFHVNLLSEVGLGKHQMVCKPSVNNITAIFMPLEAFIKEVEDAVACQDGTSSLQSFVTEFIQNIFLGQVHATVSSSIAAATKGFDALRHVVDHKTQKDLGVTRPLLTSTVTVDRNIRKLQELMQSLPTYGDQFLNMICNILKEYRDTCNSAYRGIVQIESDEKRVISATWAKDEDISRFLRSLPSWRSLQMSERQDLSKKLCSEEEIRTLNSKEALILISNLSSEAIIPQQEIITDVTQMRTIANVHESLEWFAGRLRQFCELLSARSPNSMNSIELSTREYPPVSDKSLESLKMLVKDFQDLAEICLLLLHLEVRVHCFYFLLPVAKQSNYAGPIDDLDPDSNVLKLNKDLSAMEEMLVQSLQPQKFKYIFESLGFLVSSILMSSIQYLKKINENGIKKMCRNLFAIQQNLTNITMARETDLDHARQYYELLYMNPDDVLSLIVEKGPDYSYSEYVSLFQLYQKSHPHIKPANLDTLLHKLEEVMNKTQNGSST</sequence>
<dbReference type="GO" id="GO:0006893">
    <property type="term" value="P:Golgi to plasma membrane transport"/>
    <property type="evidence" value="ECO:0007669"/>
    <property type="project" value="TreeGrafter"/>
</dbReference>
<dbReference type="GO" id="GO:0045202">
    <property type="term" value="C:synapse"/>
    <property type="evidence" value="ECO:0007669"/>
    <property type="project" value="TreeGrafter"/>
</dbReference>
<dbReference type="GO" id="GO:0090522">
    <property type="term" value="P:vesicle tethering involved in exocytosis"/>
    <property type="evidence" value="ECO:0007669"/>
    <property type="project" value="UniProtKB-UniRule"/>
</dbReference>
<keyword evidence="4" id="KW-1185">Reference proteome</keyword>
<dbReference type="InterPro" id="IPR039682">
    <property type="entry name" value="Sec8/EXOC4"/>
</dbReference>
<keyword evidence="1" id="KW-0813">Transport</keyword>
<dbReference type="GO" id="GO:0000145">
    <property type="term" value="C:exocyst"/>
    <property type="evidence" value="ECO:0007669"/>
    <property type="project" value="UniProtKB-UniRule"/>
</dbReference>
<comment type="caution">
    <text evidence="3">The sequence shown here is derived from an EMBL/GenBank/DDBJ whole genome shotgun (WGS) entry which is preliminary data.</text>
</comment>
<dbReference type="EMBL" id="UYJE01008924">
    <property type="protein sequence ID" value="VDI68535.1"/>
    <property type="molecule type" value="Genomic_DNA"/>
</dbReference>
<comment type="similarity">
    <text evidence="1">Belongs to the SEC8 family.</text>
</comment>
<dbReference type="Proteomes" id="UP000596742">
    <property type="component" value="Unassembled WGS sequence"/>
</dbReference>